<dbReference type="PRINTS" id="PR00368">
    <property type="entry name" value="FADPNR"/>
</dbReference>
<evidence type="ECO:0000256" key="2">
    <source>
        <dbReference type="ARBA" id="ARBA00022630"/>
    </source>
</evidence>
<evidence type="ECO:0000259" key="5">
    <source>
        <dbReference type="Pfam" id="PF22780"/>
    </source>
</evidence>
<comment type="cofactor">
    <cofactor evidence="1">
        <name>FAD</name>
        <dbReference type="ChEBI" id="CHEBI:57692"/>
    </cofactor>
</comment>
<keyword evidence="2" id="KW-0285">Flavoprotein</keyword>
<evidence type="ECO:0000259" key="4">
    <source>
        <dbReference type="Pfam" id="PF03486"/>
    </source>
</evidence>
<dbReference type="Gene3D" id="3.50.50.60">
    <property type="entry name" value="FAD/NAD(P)-binding domain"/>
    <property type="match status" value="1"/>
</dbReference>
<dbReference type="SUPFAM" id="SSF51905">
    <property type="entry name" value="FAD/NAD(P)-binding domain"/>
    <property type="match status" value="1"/>
</dbReference>
<dbReference type="NCBIfam" id="TIGR00275">
    <property type="entry name" value="aminoacetone oxidase family FAD-binding enzyme"/>
    <property type="match status" value="1"/>
</dbReference>
<feature type="domain" description="RsdA/BaiN/AoA(So)-like insert" evidence="5">
    <location>
        <begin position="199"/>
        <end position="358"/>
    </location>
</feature>
<dbReference type="Gene3D" id="2.40.30.10">
    <property type="entry name" value="Translation factors"/>
    <property type="match status" value="1"/>
</dbReference>
<evidence type="ECO:0000256" key="1">
    <source>
        <dbReference type="ARBA" id="ARBA00001974"/>
    </source>
</evidence>
<dbReference type="Pfam" id="PF03486">
    <property type="entry name" value="HI0933_like"/>
    <property type="match status" value="1"/>
</dbReference>
<dbReference type="Pfam" id="PF22780">
    <property type="entry name" value="HI0933_like_1st"/>
    <property type="match status" value="1"/>
</dbReference>
<keyword evidence="7" id="KW-1185">Reference proteome</keyword>
<reference evidence="6 7" key="1">
    <citation type="submission" date="2020-10" db="EMBL/GenBank/DDBJ databases">
        <title>ChiBAC.</title>
        <authorList>
            <person name="Zenner C."/>
            <person name="Hitch T.C.A."/>
            <person name="Clavel T."/>
        </authorList>
    </citation>
    <scope>NUCLEOTIDE SEQUENCE [LARGE SCALE GENOMIC DNA]</scope>
    <source>
        <strain evidence="6 7">DSM 108706</strain>
    </source>
</reference>
<sequence>MVYDVIIIGGGAAGLFCAANTELKNGKGLVLESMKQTGIKLMAAGSGQCNFTHGGDIRDFIDKYGKHGGKIRGILYKFNNVMVRNYFEDLGVATVEREDGKVFPKSMNSRDIRDVLLNSAVKGGFEINTETKVVDITKINEGDEKDGMYEVASTKGSFRCRRLVIATGGKSYPKTGSDGSMMEILKSCFPELKINDCVPALTSVYVEDYRYSSLSGISAKVKITMADPYDGKGKKRITGYGDMLFTHKNLSGPVILDNSRYLEPGRAFYVDYAPEGYKSGDRLPVNGEKRSIGNLVSEECKIPKALADALTDKALGEKGACRTKASTLMGSQIKEIEDTLRNQKFTVSGKGGFGEAMVTAGGVDISEISTSSMEAKKYPGLYLIGEVLDIDGDTGGYNLQFAFSSARTAAQHISL</sequence>
<dbReference type="InterPro" id="IPR023166">
    <property type="entry name" value="BaiN-like_dom_sf"/>
</dbReference>
<dbReference type="InterPro" id="IPR036188">
    <property type="entry name" value="FAD/NAD-bd_sf"/>
</dbReference>
<name>A0ABR9QYZ3_9FIRM</name>
<organism evidence="6 7">
    <name type="scientific">Gallibacter intestinalis</name>
    <dbReference type="NCBI Taxonomy" id="2779356"/>
    <lineage>
        <taxon>Bacteria</taxon>
        <taxon>Bacillati</taxon>
        <taxon>Bacillota</taxon>
        <taxon>Clostridia</taxon>
        <taxon>Eubacteriales</taxon>
        <taxon>Eubacteriaceae</taxon>
        <taxon>Gallibacter</taxon>
    </lineage>
</organism>
<dbReference type="InterPro" id="IPR057661">
    <property type="entry name" value="RsdA/BaiN/AoA(So)_Rossmann"/>
</dbReference>
<evidence type="ECO:0000313" key="6">
    <source>
        <dbReference type="EMBL" id="MBE5036107.1"/>
    </source>
</evidence>
<dbReference type="EMBL" id="JADCKA010000015">
    <property type="protein sequence ID" value="MBE5036107.1"/>
    <property type="molecule type" value="Genomic_DNA"/>
</dbReference>
<dbReference type="SUPFAM" id="SSF160996">
    <property type="entry name" value="HI0933 insert domain-like"/>
    <property type="match status" value="1"/>
</dbReference>
<dbReference type="Gene3D" id="1.10.8.260">
    <property type="entry name" value="HI0933 insert domain-like"/>
    <property type="match status" value="1"/>
</dbReference>
<evidence type="ECO:0000313" key="7">
    <source>
        <dbReference type="Proteomes" id="UP001516588"/>
    </source>
</evidence>
<dbReference type="Proteomes" id="UP001516588">
    <property type="component" value="Unassembled WGS sequence"/>
</dbReference>
<keyword evidence="3" id="KW-0274">FAD</keyword>
<accession>A0ABR9QYZ3</accession>
<evidence type="ECO:0000256" key="3">
    <source>
        <dbReference type="ARBA" id="ARBA00022827"/>
    </source>
</evidence>
<proteinExistence type="predicted"/>
<dbReference type="PANTHER" id="PTHR42887:SF2">
    <property type="entry name" value="OS12G0638800 PROTEIN"/>
    <property type="match status" value="1"/>
</dbReference>
<dbReference type="InterPro" id="IPR004792">
    <property type="entry name" value="BaiN-like"/>
</dbReference>
<feature type="domain" description="RsdA/BaiN/AoA(So)-like Rossmann fold-like" evidence="4">
    <location>
        <begin position="4"/>
        <end position="411"/>
    </location>
</feature>
<protein>
    <submittedName>
        <fullName evidence="6">Aminoacetone oxidase family FAD-binding enzyme</fullName>
    </submittedName>
</protein>
<comment type="caution">
    <text evidence="6">The sequence shown here is derived from an EMBL/GenBank/DDBJ whole genome shotgun (WGS) entry which is preliminary data.</text>
</comment>
<gene>
    <name evidence="6" type="ORF">INF20_07460</name>
</gene>
<dbReference type="PANTHER" id="PTHR42887">
    <property type="entry name" value="OS12G0638800 PROTEIN"/>
    <property type="match status" value="1"/>
</dbReference>
<dbReference type="InterPro" id="IPR055178">
    <property type="entry name" value="RsdA/BaiN/AoA(So)-like_dom"/>
</dbReference>